<dbReference type="GO" id="GO:0071555">
    <property type="term" value="P:cell wall organization"/>
    <property type="evidence" value="ECO:0007669"/>
    <property type="project" value="UniProtKB-KW"/>
</dbReference>
<evidence type="ECO:0000256" key="9">
    <source>
        <dbReference type="ARBA" id="ARBA00074581"/>
    </source>
</evidence>
<dbReference type="GO" id="GO:0030288">
    <property type="term" value="C:outer membrane-bounded periplasmic space"/>
    <property type="evidence" value="ECO:0007669"/>
    <property type="project" value="TreeGrafter"/>
</dbReference>
<evidence type="ECO:0000256" key="6">
    <source>
        <dbReference type="ARBA" id="ARBA00022764"/>
    </source>
</evidence>
<evidence type="ECO:0000256" key="1">
    <source>
        <dbReference type="ARBA" id="ARBA00001561"/>
    </source>
</evidence>
<dbReference type="PANTHER" id="PTHR30404">
    <property type="entry name" value="N-ACETYLMURAMOYL-L-ALANINE AMIDASE"/>
    <property type="match status" value="1"/>
</dbReference>
<keyword evidence="6" id="KW-0574">Periplasm</keyword>
<sequence>MWTGPEYTRFVVDVESPVGHRVFALDDPHRLVIDLIDARLLGDLPEPAAEDPVVASLRSGIREGDDLRIVLDLKQQVRAKSFNLGPSGSHGHRLVIDLSPRSGAMVASSRASSGSSAASSSNAKAAVAASVTPKAAGLASINQGDEHLSIRSAKPSNRDLIIAVDAGHGGKDPGAVGGGGTREKDITLAISRKLAQRIDAKPGMRAVLVRDGDYYLHLRKRIEIAREHRADLFVSIHADAFKDPRVRGSSVFTLSAGGATSEAARWIAERENRADLIGGVDLKQRDDLLASVLLEMSQNATIELSGIAAGKVLSKLQRLGEVHQQRIQQAGFAVLKSPDIPSMLVETAFISNPDEEKRLRNASYQNKLADAILDGIIEYFAEYPPPGTRFAKTSAQTLAQATTSGARQHRIEPGDTLSEIAGRYNVRLSVLRDINQLHGDEIRTGQVLIIPGS</sequence>
<dbReference type="EMBL" id="NRRY01000005">
    <property type="protein sequence ID" value="MBK1617869.1"/>
    <property type="molecule type" value="Genomic_DNA"/>
</dbReference>
<protein>
    <recommendedName>
        <fullName evidence="9">N-acetylmuramoyl-L-alanine amidase AmiC</fullName>
        <ecNumber evidence="4">3.5.1.28</ecNumber>
    </recommendedName>
</protein>
<gene>
    <name evidence="11" type="ORF">CKO42_05235</name>
</gene>
<dbReference type="SUPFAM" id="SSF54106">
    <property type="entry name" value="LysM domain"/>
    <property type="match status" value="1"/>
</dbReference>
<dbReference type="CDD" id="cd02696">
    <property type="entry name" value="MurNAc-LAA"/>
    <property type="match status" value="1"/>
</dbReference>
<dbReference type="RefSeq" id="WP_242479142.1">
    <property type="nucleotide sequence ID" value="NZ_NRRY01000005.1"/>
</dbReference>
<dbReference type="Proteomes" id="UP001138768">
    <property type="component" value="Unassembled WGS sequence"/>
</dbReference>
<keyword evidence="7" id="KW-0378">Hydrolase</keyword>
<dbReference type="FunFam" id="3.40.630.40:FF:000001">
    <property type="entry name" value="N-acetylmuramoyl-L-alanine amidase"/>
    <property type="match status" value="1"/>
</dbReference>
<comment type="similarity">
    <text evidence="3">Belongs to the N-acetylmuramoyl-L-alanine amidase 3 family.</text>
</comment>
<organism evidence="11 12">
    <name type="scientific">Lamprobacter modestohalophilus</name>
    <dbReference type="NCBI Taxonomy" id="1064514"/>
    <lineage>
        <taxon>Bacteria</taxon>
        <taxon>Pseudomonadati</taxon>
        <taxon>Pseudomonadota</taxon>
        <taxon>Gammaproteobacteria</taxon>
        <taxon>Chromatiales</taxon>
        <taxon>Chromatiaceae</taxon>
        <taxon>Lamprobacter</taxon>
    </lineage>
</organism>
<dbReference type="SUPFAM" id="SSF53187">
    <property type="entry name" value="Zn-dependent exopeptidases"/>
    <property type="match status" value="1"/>
</dbReference>
<dbReference type="EC" id="3.5.1.28" evidence="4"/>
<evidence type="ECO:0000256" key="5">
    <source>
        <dbReference type="ARBA" id="ARBA00022729"/>
    </source>
</evidence>
<name>A0A9X0W6S1_9GAMM</name>
<keyword evidence="5" id="KW-0732">Signal</keyword>
<evidence type="ECO:0000313" key="12">
    <source>
        <dbReference type="Proteomes" id="UP001138768"/>
    </source>
</evidence>
<dbReference type="Gene3D" id="2.60.40.3500">
    <property type="match status" value="1"/>
</dbReference>
<dbReference type="Gene3D" id="3.10.350.10">
    <property type="entry name" value="LysM domain"/>
    <property type="match status" value="1"/>
</dbReference>
<dbReference type="Gene3D" id="3.40.630.40">
    <property type="entry name" value="Zn-dependent exopeptidases"/>
    <property type="match status" value="1"/>
</dbReference>
<evidence type="ECO:0000256" key="8">
    <source>
        <dbReference type="ARBA" id="ARBA00023316"/>
    </source>
</evidence>
<dbReference type="InterPro" id="IPR018392">
    <property type="entry name" value="LysM"/>
</dbReference>
<dbReference type="SMART" id="SM00646">
    <property type="entry name" value="Ami_3"/>
    <property type="match status" value="1"/>
</dbReference>
<comment type="caution">
    <text evidence="11">The sequence shown here is derived from an EMBL/GenBank/DDBJ whole genome shotgun (WGS) entry which is preliminary data.</text>
</comment>
<dbReference type="CDD" id="cd00118">
    <property type="entry name" value="LysM"/>
    <property type="match status" value="1"/>
</dbReference>
<dbReference type="InterPro" id="IPR021731">
    <property type="entry name" value="AMIN_dom"/>
</dbReference>
<dbReference type="Pfam" id="PF01476">
    <property type="entry name" value="LysM"/>
    <property type="match status" value="1"/>
</dbReference>
<comment type="catalytic activity">
    <reaction evidence="1">
        <text>Hydrolyzes the link between N-acetylmuramoyl residues and L-amino acid residues in certain cell-wall glycopeptides.</text>
        <dbReference type="EC" id="3.5.1.28"/>
    </reaction>
</comment>
<keyword evidence="12" id="KW-1185">Reference proteome</keyword>
<evidence type="ECO:0000256" key="7">
    <source>
        <dbReference type="ARBA" id="ARBA00022801"/>
    </source>
</evidence>
<dbReference type="InterPro" id="IPR036779">
    <property type="entry name" value="LysM_dom_sf"/>
</dbReference>
<dbReference type="Pfam" id="PF01520">
    <property type="entry name" value="Amidase_3"/>
    <property type="match status" value="1"/>
</dbReference>
<dbReference type="InterPro" id="IPR002508">
    <property type="entry name" value="MurNAc-LAA_cat"/>
</dbReference>
<dbReference type="Pfam" id="PF11741">
    <property type="entry name" value="AMIN"/>
    <property type="match status" value="1"/>
</dbReference>
<evidence type="ECO:0000259" key="10">
    <source>
        <dbReference type="PROSITE" id="PS51782"/>
    </source>
</evidence>
<dbReference type="AlphaFoldDB" id="A0A9X0W6S1"/>
<evidence type="ECO:0000313" key="11">
    <source>
        <dbReference type="EMBL" id="MBK1617869.1"/>
    </source>
</evidence>
<evidence type="ECO:0000256" key="2">
    <source>
        <dbReference type="ARBA" id="ARBA00004418"/>
    </source>
</evidence>
<feature type="domain" description="LysM" evidence="10">
    <location>
        <begin position="407"/>
        <end position="450"/>
    </location>
</feature>
<dbReference type="PANTHER" id="PTHR30404:SF0">
    <property type="entry name" value="N-ACETYLMURAMOYL-L-ALANINE AMIDASE AMIC"/>
    <property type="match status" value="1"/>
</dbReference>
<dbReference type="InterPro" id="IPR050695">
    <property type="entry name" value="N-acetylmuramoyl_amidase_3"/>
</dbReference>
<proteinExistence type="inferred from homology"/>
<evidence type="ECO:0000256" key="3">
    <source>
        <dbReference type="ARBA" id="ARBA00010860"/>
    </source>
</evidence>
<dbReference type="PROSITE" id="PS51782">
    <property type="entry name" value="LYSM"/>
    <property type="match status" value="1"/>
</dbReference>
<reference evidence="11 12" key="1">
    <citation type="journal article" date="2020" name="Microorganisms">
        <title>Osmotic Adaptation and Compatible Solute Biosynthesis of Phototrophic Bacteria as Revealed from Genome Analyses.</title>
        <authorList>
            <person name="Imhoff J.F."/>
            <person name="Rahn T."/>
            <person name="Kunzel S."/>
            <person name="Keller A."/>
            <person name="Neulinger S.C."/>
        </authorList>
    </citation>
    <scope>NUCLEOTIDE SEQUENCE [LARGE SCALE GENOMIC DNA]</scope>
    <source>
        <strain evidence="11 12">DSM 25653</strain>
    </source>
</reference>
<accession>A0A9X0W6S1</accession>
<keyword evidence="8" id="KW-0961">Cell wall biogenesis/degradation</keyword>
<dbReference type="GO" id="GO:0009253">
    <property type="term" value="P:peptidoglycan catabolic process"/>
    <property type="evidence" value="ECO:0007669"/>
    <property type="project" value="InterPro"/>
</dbReference>
<comment type="subcellular location">
    <subcellularLocation>
        <location evidence="2">Periplasm</location>
    </subcellularLocation>
</comment>
<dbReference type="SMART" id="SM00257">
    <property type="entry name" value="LysM"/>
    <property type="match status" value="1"/>
</dbReference>
<evidence type="ECO:0000256" key="4">
    <source>
        <dbReference type="ARBA" id="ARBA00011901"/>
    </source>
</evidence>
<dbReference type="GO" id="GO:0008745">
    <property type="term" value="F:N-acetylmuramoyl-L-alanine amidase activity"/>
    <property type="evidence" value="ECO:0007669"/>
    <property type="project" value="UniProtKB-EC"/>
</dbReference>